<dbReference type="RefSeq" id="WP_111529144.1">
    <property type="nucleotide sequence ID" value="NZ_JBHRSG010000003.1"/>
</dbReference>
<organism evidence="2 3">
    <name type="scientific">Phenylobacterium soli</name>
    <dbReference type="NCBI Taxonomy" id="2170551"/>
    <lineage>
        <taxon>Bacteria</taxon>
        <taxon>Pseudomonadati</taxon>
        <taxon>Pseudomonadota</taxon>
        <taxon>Alphaproteobacteria</taxon>
        <taxon>Caulobacterales</taxon>
        <taxon>Caulobacteraceae</taxon>
        <taxon>Phenylobacterium</taxon>
    </lineage>
</organism>
<gene>
    <name evidence="2" type="ORF">DJ017_13170</name>
</gene>
<evidence type="ECO:0000313" key="2">
    <source>
        <dbReference type="EMBL" id="RAK55396.1"/>
    </source>
</evidence>
<evidence type="ECO:0000256" key="1">
    <source>
        <dbReference type="SAM" id="Coils"/>
    </source>
</evidence>
<dbReference type="EMBL" id="QFYQ01000001">
    <property type="protein sequence ID" value="RAK55396.1"/>
    <property type="molecule type" value="Genomic_DNA"/>
</dbReference>
<reference evidence="3" key="1">
    <citation type="submission" date="2018-05" db="EMBL/GenBank/DDBJ databases">
        <authorList>
            <person name="Li X."/>
        </authorList>
    </citation>
    <scope>NUCLEOTIDE SEQUENCE [LARGE SCALE GENOMIC DNA]</scope>
    <source>
        <strain evidence="3">LX32</strain>
    </source>
</reference>
<keyword evidence="3" id="KW-1185">Reference proteome</keyword>
<accession>A0A328AND7</accession>
<feature type="coiled-coil region" evidence="1">
    <location>
        <begin position="63"/>
        <end position="90"/>
    </location>
</feature>
<comment type="caution">
    <text evidence="2">The sequence shown here is derived from an EMBL/GenBank/DDBJ whole genome shotgun (WGS) entry which is preliminary data.</text>
</comment>
<dbReference type="AlphaFoldDB" id="A0A328AND7"/>
<evidence type="ECO:0000313" key="3">
    <source>
        <dbReference type="Proteomes" id="UP000249254"/>
    </source>
</evidence>
<proteinExistence type="predicted"/>
<name>A0A328AND7_9CAUL</name>
<sequence length="157" mass="16632">MAKLEVQARVDGEGAQSHSRSLLAATAVLALVAAGPAAAQIFRPKAGPVAPVQATPSLHQPSMIDLQMQIQALSQQVQDLSAQLTGVSSQLAAAKASVDDGKQKLDHDYRQLLTTEYATCTLLYQHHWAPNGAHPTASNPYVPDQYCSVTKSATAPY</sequence>
<protein>
    <submittedName>
        <fullName evidence="2">Uncharacterized protein</fullName>
    </submittedName>
</protein>
<dbReference type="Proteomes" id="UP000249254">
    <property type="component" value="Unassembled WGS sequence"/>
</dbReference>
<keyword evidence="1" id="KW-0175">Coiled coil</keyword>